<feature type="transmembrane region" description="Helical" evidence="6">
    <location>
        <begin position="325"/>
        <end position="346"/>
    </location>
</feature>
<feature type="transmembrane region" description="Helical" evidence="6">
    <location>
        <begin position="195"/>
        <end position="212"/>
    </location>
</feature>
<dbReference type="eggNOG" id="KOG0255">
    <property type="taxonomic scope" value="Eukaryota"/>
</dbReference>
<reference evidence="8 9" key="1">
    <citation type="journal article" date="2012" name="G3 (Bethesda)">
        <title>Pichia sorbitophila, an interspecies yeast hybrid reveals early steps of genome resolution following polyploidization.</title>
        <authorList>
            <person name="Leh Louis V."/>
            <person name="Despons L."/>
            <person name="Friedrich A."/>
            <person name="Martin T."/>
            <person name="Durrens P."/>
            <person name="Casaregola S."/>
            <person name="Neuveglise C."/>
            <person name="Fairhead C."/>
            <person name="Marck C."/>
            <person name="Cruz J.A."/>
            <person name="Straub M.L."/>
            <person name="Kugler V."/>
            <person name="Sacerdot C."/>
            <person name="Uzunov Z."/>
            <person name="Thierry A."/>
            <person name="Weiss S."/>
            <person name="Bleykasten C."/>
            <person name="De Montigny J."/>
            <person name="Jacques N."/>
            <person name="Jung P."/>
            <person name="Lemaire M."/>
            <person name="Mallet S."/>
            <person name="Morel G."/>
            <person name="Richard G.F."/>
            <person name="Sarkar A."/>
            <person name="Savel G."/>
            <person name="Schacherer J."/>
            <person name="Seret M.L."/>
            <person name="Talla E."/>
            <person name="Samson G."/>
            <person name="Jubin C."/>
            <person name="Poulain J."/>
            <person name="Vacherie B."/>
            <person name="Barbe V."/>
            <person name="Pelletier E."/>
            <person name="Sherman D.J."/>
            <person name="Westhof E."/>
            <person name="Weissenbach J."/>
            <person name="Baret P.V."/>
            <person name="Wincker P."/>
            <person name="Gaillardin C."/>
            <person name="Dujon B."/>
            <person name="Souciet J.L."/>
        </authorList>
    </citation>
    <scope>NUCLEOTIDE SEQUENCE [LARGE SCALE GENOMIC DNA]</scope>
    <source>
        <strain evidence="9">ATCC MYA-4447 / BCRC 22081 / CBS 7064 / NBRC 10061 / NRRL Y-12695</strain>
    </source>
</reference>
<evidence type="ECO:0000256" key="6">
    <source>
        <dbReference type="SAM" id="Phobius"/>
    </source>
</evidence>
<sequence>MTHSGSRRSSIKQESNSESVFSASSTIDNMAVQPYTESATGQLMRTATSVSGATGRSTTGYSLHEIYGDMDSAGIEMRRSATRQSVLSHLAARTQRLEELESRGEGRYDDNFHTHDDNASDSLSRSDDDSALSVGDLEKQLPNNPQSGVDIRGETELAAVTDAGRDLQDIDPELVSWESVDDVNNPRNWHRSSKCFIVGFVSFYTLVSPMSSSIPSLAMDSISKEFGITSHVVSSLVVSVQVLAWAVGPLIIAPLSENENFGRKIVLDVSVWMAFFSNLGCAFAQNTAQMIVFRFVGGLFGSTPINVGAGVIADLYDARHRNMALAGFSLAPVLGPVIAPVIAGFLVENMHWRWVFYVLCIFNGTVAVLGTIFYRETYAPKLLHDKTIALRKATGNYNLHTVYQITSSETTFWGNMRLTMTRPLKLLCTHPMVIGLGSFLAFTYGFMYLMIVTFPTIFGQDYGFSKGITGLMYVPMGVGFTLGVIFWTYMIDVVYHRLTARNGGEAKPEFRLPCLCVSGIGISIGLFWYGWSVQKKLHWIMPGLGSAIFAFSLIATYQTIQNYLIDMNPLTSASSVASAAVFRSLLGFGMPLAASPLYQRLTYGWGNTMLGFIALVLGVPFPLFCYFKGESLRNWANRNLVVSSLQREKAQLQQLQTEKQPLAS</sequence>
<dbReference type="InterPro" id="IPR036259">
    <property type="entry name" value="MFS_trans_sf"/>
</dbReference>
<feature type="transmembrane region" description="Helical" evidence="6">
    <location>
        <begin position="426"/>
        <end position="451"/>
    </location>
</feature>
<dbReference type="HOGENOM" id="CLU_008455_1_3_1"/>
<comment type="subcellular location">
    <subcellularLocation>
        <location evidence="1">Membrane</location>
        <topology evidence="1">Multi-pass membrane protein</topology>
    </subcellularLocation>
</comment>
<name>G8YTE2_PICSO</name>
<dbReference type="AlphaFoldDB" id="G8YTE2"/>
<keyword evidence="2 6" id="KW-0812">Transmembrane</keyword>
<feature type="region of interest" description="Disordered" evidence="5">
    <location>
        <begin position="98"/>
        <end position="150"/>
    </location>
</feature>
<feature type="compositionally biased region" description="Basic residues" evidence="5">
    <location>
        <begin position="1"/>
        <end position="10"/>
    </location>
</feature>
<accession>G8YTE2</accession>
<dbReference type="PROSITE" id="PS50850">
    <property type="entry name" value="MFS"/>
    <property type="match status" value="1"/>
</dbReference>
<evidence type="ECO:0000256" key="3">
    <source>
        <dbReference type="ARBA" id="ARBA00022989"/>
    </source>
</evidence>
<feature type="transmembrane region" description="Helical" evidence="6">
    <location>
        <begin position="352"/>
        <end position="374"/>
    </location>
</feature>
<feature type="domain" description="Major facilitator superfamily (MFS) profile" evidence="7">
    <location>
        <begin position="197"/>
        <end position="633"/>
    </location>
</feature>
<evidence type="ECO:0000259" key="7">
    <source>
        <dbReference type="PROSITE" id="PS50850"/>
    </source>
</evidence>
<dbReference type="InParanoid" id="G8YTE2"/>
<feature type="compositionally biased region" description="Basic and acidic residues" evidence="5">
    <location>
        <begin position="98"/>
        <end position="128"/>
    </location>
</feature>
<dbReference type="PANTHER" id="PTHR23502">
    <property type="entry name" value="MAJOR FACILITATOR SUPERFAMILY"/>
    <property type="match status" value="1"/>
</dbReference>
<dbReference type="InterPro" id="IPR020846">
    <property type="entry name" value="MFS_dom"/>
</dbReference>
<keyword evidence="9" id="KW-1185">Reference proteome</keyword>
<dbReference type="CDD" id="cd17323">
    <property type="entry name" value="MFS_Tpo1_MDR_like"/>
    <property type="match status" value="1"/>
</dbReference>
<feature type="region of interest" description="Disordered" evidence="5">
    <location>
        <begin position="1"/>
        <end position="25"/>
    </location>
</feature>
<gene>
    <name evidence="8" type="primary">Piso0_000217</name>
    <name evidence="8" type="ORF">GNLVRS01_PISO0B04643g</name>
</gene>
<dbReference type="Pfam" id="PF07690">
    <property type="entry name" value="MFS_1"/>
    <property type="match status" value="1"/>
</dbReference>
<feature type="compositionally biased region" description="Low complexity" evidence="5">
    <location>
        <begin position="16"/>
        <end position="25"/>
    </location>
</feature>
<organism evidence="8 9">
    <name type="scientific">Pichia sorbitophila (strain ATCC MYA-4447 / BCRC 22081 / CBS 7064 / NBRC 10061 / NRRL Y-12695)</name>
    <name type="common">Hybrid yeast</name>
    <dbReference type="NCBI Taxonomy" id="559304"/>
    <lineage>
        <taxon>Eukaryota</taxon>
        <taxon>Fungi</taxon>
        <taxon>Dikarya</taxon>
        <taxon>Ascomycota</taxon>
        <taxon>Saccharomycotina</taxon>
        <taxon>Pichiomycetes</taxon>
        <taxon>Debaryomycetaceae</taxon>
        <taxon>Millerozyma</taxon>
    </lineage>
</organism>
<feature type="transmembrane region" description="Helical" evidence="6">
    <location>
        <begin position="232"/>
        <end position="253"/>
    </location>
</feature>
<feature type="transmembrane region" description="Helical" evidence="6">
    <location>
        <begin position="512"/>
        <end position="531"/>
    </location>
</feature>
<evidence type="ECO:0000256" key="1">
    <source>
        <dbReference type="ARBA" id="ARBA00004141"/>
    </source>
</evidence>
<evidence type="ECO:0000256" key="5">
    <source>
        <dbReference type="SAM" id="MobiDB-lite"/>
    </source>
</evidence>
<proteinExistence type="predicted"/>
<feature type="transmembrane region" description="Helical" evidence="6">
    <location>
        <begin position="291"/>
        <end position="313"/>
    </location>
</feature>
<feature type="transmembrane region" description="Helical" evidence="6">
    <location>
        <begin position="471"/>
        <end position="491"/>
    </location>
</feature>
<evidence type="ECO:0000256" key="2">
    <source>
        <dbReference type="ARBA" id="ARBA00022692"/>
    </source>
</evidence>
<dbReference type="STRING" id="559304.G8YTE2"/>
<evidence type="ECO:0000313" key="9">
    <source>
        <dbReference type="Proteomes" id="UP000005222"/>
    </source>
</evidence>
<evidence type="ECO:0000313" key="8">
    <source>
        <dbReference type="EMBL" id="CCE73193.1"/>
    </source>
</evidence>
<evidence type="ECO:0000256" key="4">
    <source>
        <dbReference type="ARBA" id="ARBA00023136"/>
    </source>
</evidence>
<feature type="transmembrane region" description="Helical" evidence="6">
    <location>
        <begin position="609"/>
        <end position="627"/>
    </location>
</feature>
<dbReference type="Gene3D" id="1.20.1250.20">
    <property type="entry name" value="MFS general substrate transporter like domains"/>
    <property type="match status" value="1"/>
</dbReference>
<dbReference type="Proteomes" id="UP000005222">
    <property type="component" value="Chromosome B"/>
</dbReference>
<dbReference type="GO" id="GO:0016020">
    <property type="term" value="C:membrane"/>
    <property type="evidence" value="ECO:0007669"/>
    <property type="project" value="UniProtKB-SubCell"/>
</dbReference>
<protein>
    <submittedName>
        <fullName evidence="8">Piso0_000217 protein</fullName>
    </submittedName>
</protein>
<dbReference type="EMBL" id="FO082058">
    <property type="protein sequence ID" value="CCE73193.1"/>
    <property type="molecule type" value="Genomic_DNA"/>
</dbReference>
<dbReference type="FunFam" id="1.20.1250.20:FF:000011">
    <property type="entry name" value="MFS multidrug transporter, putative"/>
    <property type="match status" value="1"/>
</dbReference>
<keyword evidence="4 6" id="KW-0472">Membrane</keyword>
<feature type="transmembrane region" description="Helical" evidence="6">
    <location>
        <begin position="537"/>
        <end position="557"/>
    </location>
</feature>
<dbReference type="PANTHER" id="PTHR23502:SF60">
    <property type="entry name" value="MAJOR FACILITATOR SUPERFAMILY (MFS) PROFILE DOMAIN-CONTAINING PROTEIN-RELATED"/>
    <property type="match status" value="1"/>
</dbReference>
<dbReference type="InterPro" id="IPR011701">
    <property type="entry name" value="MFS"/>
</dbReference>
<dbReference type="SUPFAM" id="SSF103473">
    <property type="entry name" value="MFS general substrate transporter"/>
    <property type="match status" value="1"/>
</dbReference>
<dbReference type="OrthoDB" id="3936150at2759"/>
<keyword evidence="3 6" id="KW-1133">Transmembrane helix</keyword>
<dbReference type="GO" id="GO:0022857">
    <property type="term" value="F:transmembrane transporter activity"/>
    <property type="evidence" value="ECO:0007669"/>
    <property type="project" value="InterPro"/>
</dbReference>